<proteinExistence type="predicted"/>
<dbReference type="Proteomes" id="UP000279600">
    <property type="component" value="Chromosome"/>
</dbReference>
<dbReference type="EMBL" id="CP034549">
    <property type="protein sequence ID" value="AZQ45073.1"/>
    <property type="molecule type" value="Genomic_DNA"/>
</dbReference>
<reference evidence="2 3" key="1">
    <citation type="submission" date="2018-12" db="EMBL/GenBank/DDBJ databases">
        <title>Complete genome of Nonlabens sp. MJ115.</title>
        <authorList>
            <person name="Choi H.S."/>
            <person name="Jung J."/>
        </authorList>
    </citation>
    <scope>NUCLEOTIDE SEQUENCE [LARGE SCALE GENOMIC DNA]</scope>
    <source>
        <strain evidence="2 3">MJ115</strain>
    </source>
</reference>
<feature type="signal peptide" evidence="1">
    <location>
        <begin position="1"/>
        <end position="17"/>
    </location>
</feature>
<sequence>MKYIAKLFFIAVMTTNAQVGINTSTPQESLHVAGTVRIETTNQASVKTTKLFGLNDDGTLREIEVGENLVLTNNVLHARPYDHSFGQINLTVKDNNNVDLLLDPGEANFGKTIIRVNNSSGESQITGFTDGYDGQHIWLYAVSGTLKLIPNDTGSSNGNQIEVNEKPAAKLWAMIEVIYDGTRGKWIIMQSHA</sequence>
<gene>
    <name evidence="2" type="ORF">EJ995_12840</name>
</gene>
<dbReference type="OrthoDB" id="1438691at2"/>
<evidence type="ECO:0000313" key="3">
    <source>
        <dbReference type="Proteomes" id="UP000279600"/>
    </source>
</evidence>
<evidence type="ECO:0000313" key="2">
    <source>
        <dbReference type="EMBL" id="AZQ45073.1"/>
    </source>
</evidence>
<dbReference type="KEGG" id="noj:EJ995_12840"/>
<protein>
    <submittedName>
        <fullName evidence="2">Uncharacterized protein</fullName>
    </submittedName>
</protein>
<organism evidence="2 3">
    <name type="scientific">Nonlabens ponticola</name>
    <dbReference type="NCBI Taxonomy" id="2496866"/>
    <lineage>
        <taxon>Bacteria</taxon>
        <taxon>Pseudomonadati</taxon>
        <taxon>Bacteroidota</taxon>
        <taxon>Flavobacteriia</taxon>
        <taxon>Flavobacteriales</taxon>
        <taxon>Flavobacteriaceae</taxon>
        <taxon>Nonlabens</taxon>
    </lineage>
</organism>
<keyword evidence="1" id="KW-0732">Signal</keyword>
<name>A0A3S9N186_9FLAO</name>
<keyword evidence="3" id="KW-1185">Reference proteome</keyword>
<dbReference type="RefSeq" id="WP_126448781.1">
    <property type="nucleotide sequence ID" value="NZ_CP034549.1"/>
</dbReference>
<dbReference type="AlphaFoldDB" id="A0A3S9N186"/>
<accession>A0A3S9N186</accession>
<feature type="chain" id="PRO_5019488130" evidence="1">
    <location>
        <begin position="18"/>
        <end position="193"/>
    </location>
</feature>
<evidence type="ECO:0000256" key="1">
    <source>
        <dbReference type="SAM" id="SignalP"/>
    </source>
</evidence>